<dbReference type="InterPro" id="IPR021457">
    <property type="entry name" value="DUF3108"/>
</dbReference>
<proteinExistence type="predicted"/>
<gene>
    <name evidence="2" type="ORF">JI739_14555</name>
</gene>
<dbReference type="Pfam" id="PF11306">
    <property type="entry name" value="DUF3108"/>
    <property type="match status" value="1"/>
</dbReference>
<sequence>MAGRTGLKGTRSRPARLPVVVLAVLLLHVAGLEWLARHRPQASALKTLDEPLFTRVLVPEAPPPPGPSASMVATAPAAPERPVLRSIEPQVAQVEPKPDPRPEPEPKPEPPPAPGPEPEPEATPPAPEPQAPASADEPVAQAPEPVADATPATQPAVDPTAEPAPPSEPAPAASAEPANAGSDPAALDRWPRDSRLSYALTGQYRGGPLYGSAQVQWQREGSTYQARVTLDISLAGTRVMTSQGEVRPDGLVPEVYEETRRGNRRAVQMERERLVFDNGSTAPRPPSVQDTASQFVELGHRFASGRERLELGGSVQIWLARPNAADLWTYDIVESTLLQTPRHGEVEAFRLVPRALPKPRGNITAEIWIAPALQYLPVRIRVSMGDEAFVDLMVDTIEQR</sequence>
<name>A0A936ZUV4_9BURK</name>
<evidence type="ECO:0000313" key="2">
    <source>
        <dbReference type="EMBL" id="MBL0421575.1"/>
    </source>
</evidence>
<accession>A0A936ZUV4</accession>
<dbReference type="Proteomes" id="UP000613011">
    <property type="component" value="Unassembled WGS sequence"/>
</dbReference>
<feature type="region of interest" description="Disordered" evidence="1">
    <location>
        <begin position="57"/>
        <end position="190"/>
    </location>
</feature>
<feature type="compositionally biased region" description="Pro residues" evidence="1">
    <location>
        <begin position="109"/>
        <end position="130"/>
    </location>
</feature>
<evidence type="ECO:0000256" key="1">
    <source>
        <dbReference type="SAM" id="MobiDB-lite"/>
    </source>
</evidence>
<keyword evidence="3" id="KW-1185">Reference proteome</keyword>
<evidence type="ECO:0000313" key="3">
    <source>
        <dbReference type="Proteomes" id="UP000613011"/>
    </source>
</evidence>
<organism evidence="2 3">
    <name type="scientific">Ramlibacter aurantiacus</name>
    <dbReference type="NCBI Taxonomy" id="2801330"/>
    <lineage>
        <taxon>Bacteria</taxon>
        <taxon>Pseudomonadati</taxon>
        <taxon>Pseudomonadota</taxon>
        <taxon>Betaproteobacteria</taxon>
        <taxon>Burkholderiales</taxon>
        <taxon>Comamonadaceae</taxon>
        <taxon>Ramlibacter</taxon>
    </lineage>
</organism>
<dbReference type="AlphaFoldDB" id="A0A936ZUV4"/>
<feature type="compositionally biased region" description="Basic and acidic residues" evidence="1">
    <location>
        <begin position="96"/>
        <end position="108"/>
    </location>
</feature>
<comment type="caution">
    <text evidence="2">The sequence shown here is derived from an EMBL/GenBank/DDBJ whole genome shotgun (WGS) entry which is preliminary data.</text>
</comment>
<dbReference type="EMBL" id="JAEQNA010000005">
    <property type="protein sequence ID" value="MBL0421575.1"/>
    <property type="molecule type" value="Genomic_DNA"/>
</dbReference>
<dbReference type="RefSeq" id="WP_201684649.1">
    <property type="nucleotide sequence ID" value="NZ_JAEQNA010000005.1"/>
</dbReference>
<protein>
    <submittedName>
        <fullName evidence="2">DUF3108 domain-containing protein</fullName>
    </submittedName>
</protein>
<reference evidence="2" key="1">
    <citation type="submission" date="2021-01" db="EMBL/GenBank/DDBJ databases">
        <title>Ramlibacter sp. strain AW1 16S ribosomal RNA gene Genome sequencing and assembly.</title>
        <authorList>
            <person name="Kang M."/>
        </authorList>
    </citation>
    <scope>NUCLEOTIDE SEQUENCE</scope>
    <source>
        <strain evidence="2">AW1</strain>
    </source>
</reference>